<evidence type="ECO:0000313" key="3">
    <source>
        <dbReference type="Proteomes" id="UP000522365"/>
    </source>
</evidence>
<dbReference type="RefSeq" id="WP_181504125.1">
    <property type="nucleotide sequence ID" value="NZ_JACDUK010000002.1"/>
</dbReference>
<keyword evidence="1" id="KW-0812">Transmembrane</keyword>
<feature type="transmembrane region" description="Helical" evidence="1">
    <location>
        <begin position="7"/>
        <end position="25"/>
    </location>
</feature>
<dbReference type="AlphaFoldDB" id="A0A7J9NZ61"/>
<name>A0A7J9NZ61_METMI</name>
<reference evidence="2 3" key="1">
    <citation type="submission" date="2020-07" db="EMBL/GenBank/DDBJ databases">
        <title>Genomic Encyclopedia of Type Strains, Phase IV (KMG-V): Genome sequencing to study the core and pangenomes of soil and plant-associated prokaryotes.</title>
        <authorList>
            <person name="Whitman W."/>
        </authorList>
    </citation>
    <scope>NUCLEOTIDE SEQUENCE [LARGE SCALE GENOMIC DNA]</scope>
    <source>
        <strain evidence="2 3">S1</strain>
    </source>
</reference>
<dbReference type="Proteomes" id="UP000522365">
    <property type="component" value="Unassembled WGS sequence"/>
</dbReference>
<evidence type="ECO:0000313" key="2">
    <source>
        <dbReference type="EMBL" id="MBA2852978.1"/>
    </source>
</evidence>
<organism evidence="2 3">
    <name type="scientific">Methanococcus maripaludis</name>
    <name type="common">Methanococcus deltae</name>
    <dbReference type="NCBI Taxonomy" id="39152"/>
    <lineage>
        <taxon>Archaea</taxon>
        <taxon>Methanobacteriati</taxon>
        <taxon>Methanobacteriota</taxon>
        <taxon>Methanomada group</taxon>
        <taxon>Methanococci</taxon>
        <taxon>Methanococcales</taxon>
        <taxon>Methanococcaceae</taxon>
        <taxon>Methanococcus</taxon>
    </lineage>
</organism>
<protein>
    <submittedName>
        <fullName evidence="2">Uncharacterized protein</fullName>
    </submittedName>
</protein>
<sequence>MKLYGKEFIVSVPPFVLLVAAYVFLSKMGTVPVGNIAFMVLIGAYDMLQVLLNKIVFPKSKSVELPKNWLDE</sequence>
<keyword evidence="1" id="KW-1133">Transmembrane helix</keyword>
<comment type="caution">
    <text evidence="2">The sequence shown here is derived from an EMBL/GenBank/DDBJ whole genome shotgun (WGS) entry which is preliminary data.</text>
</comment>
<feature type="transmembrane region" description="Helical" evidence="1">
    <location>
        <begin position="31"/>
        <end position="52"/>
    </location>
</feature>
<gene>
    <name evidence="2" type="ORF">HNP89_000935</name>
</gene>
<accession>A0A7J9NZ61</accession>
<evidence type="ECO:0000256" key="1">
    <source>
        <dbReference type="SAM" id="Phobius"/>
    </source>
</evidence>
<proteinExistence type="predicted"/>
<keyword evidence="1" id="KW-0472">Membrane</keyword>
<dbReference type="EMBL" id="JACDUK010000002">
    <property type="protein sequence ID" value="MBA2852978.1"/>
    <property type="molecule type" value="Genomic_DNA"/>
</dbReference>